<comment type="caution">
    <text evidence="2">The sequence shown here is derived from an EMBL/GenBank/DDBJ whole genome shotgun (WGS) entry which is preliminary data.</text>
</comment>
<dbReference type="PANTHER" id="PTHR46017:SF1">
    <property type="entry name" value="ALPHA-MANNOSIDASE 2C1"/>
    <property type="match status" value="1"/>
</dbReference>
<keyword evidence="3" id="KW-1185">Reference proteome</keyword>
<name>A0A366LYF2_9ACTN</name>
<evidence type="ECO:0000313" key="3">
    <source>
        <dbReference type="Proteomes" id="UP000253303"/>
    </source>
</evidence>
<dbReference type="InterPro" id="IPR011013">
    <property type="entry name" value="Gal_mutarotase_sf_dom"/>
</dbReference>
<dbReference type="Pfam" id="PF01074">
    <property type="entry name" value="Glyco_hydro_38N"/>
    <property type="match status" value="1"/>
</dbReference>
<reference evidence="2 3" key="1">
    <citation type="submission" date="2018-06" db="EMBL/GenBank/DDBJ databases">
        <title>Sphaerisporangium craniellae sp. nov., isolated from a marine sponge in the South China Sea.</title>
        <authorList>
            <person name="Li L."/>
        </authorList>
    </citation>
    <scope>NUCLEOTIDE SEQUENCE [LARGE SCALE GENOMIC DNA]</scope>
    <source>
        <strain evidence="2 3">LHW63015</strain>
    </source>
</reference>
<dbReference type="GO" id="GO:0030246">
    <property type="term" value="F:carbohydrate binding"/>
    <property type="evidence" value="ECO:0007669"/>
    <property type="project" value="InterPro"/>
</dbReference>
<evidence type="ECO:0000313" key="2">
    <source>
        <dbReference type="EMBL" id="RBQ18975.1"/>
    </source>
</evidence>
<dbReference type="PANTHER" id="PTHR46017">
    <property type="entry name" value="ALPHA-MANNOSIDASE 2C1"/>
    <property type="match status" value="1"/>
</dbReference>
<dbReference type="GO" id="GO:0006013">
    <property type="term" value="P:mannose metabolic process"/>
    <property type="evidence" value="ECO:0007669"/>
    <property type="project" value="InterPro"/>
</dbReference>
<dbReference type="AlphaFoldDB" id="A0A366LYF2"/>
<evidence type="ECO:0000259" key="1">
    <source>
        <dbReference type="Pfam" id="PF01074"/>
    </source>
</evidence>
<dbReference type="SUPFAM" id="SSF74650">
    <property type="entry name" value="Galactose mutarotase-like"/>
    <property type="match status" value="1"/>
</dbReference>
<proteinExistence type="predicted"/>
<dbReference type="InterPro" id="IPR027291">
    <property type="entry name" value="Glyco_hydro_38_N_sf"/>
</dbReference>
<feature type="domain" description="Glycoside hydrolase family 38 N-terminal" evidence="1">
    <location>
        <begin position="13"/>
        <end position="289"/>
    </location>
</feature>
<dbReference type="CDD" id="cd10791">
    <property type="entry name" value="GH38N_AMII_like_1"/>
    <property type="match status" value="1"/>
</dbReference>
<dbReference type="GO" id="GO:0004559">
    <property type="term" value="F:alpha-mannosidase activity"/>
    <property type="evidence" value="ECO:0007669"/>
    <property type="project" value="InterPro"/>
</dbReference>
<accession>A0A366LYF2</accession>
<dbReference type="InterPro" id="IPR000602">
    <property type="entry name" value="Glyco_hydro_38_N"/>
</dbReference>
<dbReference type="EMBL" id="QMEY01000006">
    <property type="protein sequence ID" value="RBQ18975.1"/>
    <property type="molecule type" value="Genomic_DNA"/>
</dbReference>
<organism evidence="2 3">
    <name type="scientific">Spongiactinospora rosea</name>
    <dbReference type="NCBI Taxonomy" id="2248750"/>
    <lineage>
        <taxon>Bacteria</taxon>
        <taxon>Bacillati</taxon>
        <taxon>Actinomycetota</taxon>
        <taxon>Actinomycetes</taxon>
        <taxon>Streptosporangiales</taxon>
        <taxon>Streptosporangiaceae</taxon>
        <taxon>Spongiactinospora</taxon>
    </lineage>
</organism>
<dbReference type="Proteomes" id="UP000253303">
    <property type="component" value="Unassembled WGS sequence"/>
</dbReference>
<dbReference type="GO" id="GO:0009313">
    <property type="term" value="P:oligosaccharide catabolic process"/>
    <property type="evidence" value="ECO:0007669"/>
    <property type="project" value="TreeGrafter"/>
</dbReference>
<gene>
    <name evidence="2" type="ORF">DP939_17470</name>
</gene>
<dbReference type="InterPro" id="IPR011330">
    <property type="entry name" value="Glyco_hydro/deAcase_b/a-brl"/>
</dbReference>
<sequence>MTGGTETMPKIDTIYVANHTHHDIGFNDHQEVCFRQHGEFVTRALDLIEATADRPEPERYRWTCELTGPLLRHLRGAGRADAERFRHWQRLGAIDVGAMNYNLTPLLGPEQMHRSLYPVRVLREEYGISVETAMQCDVNGVSWLFADLLPAIGVDFLTMALNQSRGRAPRPFPGGFWWQGPAGGRILTWNGFHYLFGRSQAKLGDRRFVDGSLPAYLERLEAADDYPFDFLYAQSTHPMRVDNGPPDLRMADFVRRWNEEGRTPRIEFTTPRAFREVLKERWADGLPTWRGDWTDWWADGVASSAYETGVNRGSQELIGAAETLGAWLRAEGRGEWDEALLERIYESLTLFDEHTWGAFSSIDAPSSLFTRAQWNRKAGFAYEGAMLTHDLLARTARDFAATRAEPGPEGMFNLGDLDPAEAYPRLAGSELLIVNTLPFDREAIVEVPEHRGGGAPAGMLEGFFPRGVPWGGPPPSALARVRARVPGLGYAFVDPEAGIDQDDLRAEGTVIENAHYRVEIDPATGTVASWVDKALGHDFAGEHEGRRIGEYVHETVADERGRDALYLQDFASWDFGYWQADPPLRRAGAREVTVHPAEAEHGRAVVEVDVSAPGVRSARCVFALESRVKALHVDWLLDKEPHTDPESVYIAFPIGLDPDGFGFLLDLNGVPCAPNDDQLPGVSFDWYPIRRWADVSDDRHGVTVVPLDAPLVQLGGITTGKIAERLEPESPTIMSWALNNHWMVNFRAAQEGEVPLRFRLTTHAGPGDPVAAGRFAAEASTPPIVLRDQRRFGAASGRFAEVPEGLGVETSIKPAGDGDGVIVRLRGTGPDPVTVPLRLAVPAGSVLEVSPLEENGAALPLDGDTVTVDLGRHQTRTLRIRP</sequence>
<protein>
    <recommendedName>
        <fullName evidence="1">Glycoside hydrolase family 38 N-terminal domain-containing protein</fullName>
    </recommendedName>
</protein>
<dbReference type="SUPFAM" id="SSF88713">
    <property type="entry name" value="Glycoside hydrolase/deacetylase"/>
    <property type="match status" value="1"/>
</dbReference>
<dbReference type="Gene3D" id="3.20.110.10">
    <property type="entry name" value="Glycoside hydrolase 38, N terminal domain"/>
    <property type="match status" value="1"/>
</dbReference>